<keyword evidence="1" id="KW-0812">Transmembrane</keyword>
<dbReference type="RefSeq" id="WP_008873837.1">
    <property type="nucleotide sequence ID" value="NZ_CAUM01000051.1"/>
</dbReference>
<name>M5EKP4_9HYPH</name>
<dbReference type="eggNOG" id="COG1529">
    <property type="taxonomic scope" value="Bacteria"/>
</dbReference>
<dbReference type="SUPFAM" id="SSF56003">
    <property type="entry name" value="Molybdenum cofactor-binding domain"/>
    <property type="match status" value="2"/>
</dbReference>
<reference evidence="3 4" key="1">
    <citation type="submission" date="2013-02" db="EMBL/GenBank/DDBJ databases">
        <authorList>
            <person name="Genoscope - CEA"/>
        </authorList>
    </citation>
    <scope>NUCLEOTIDE SEQUENCE [LARGE SCALE GENOMIC DNA]</scope>
    <source>
        <strain evidence="3 4">STM 2683</strain>
    </source>
</reference>
<dbReference type="EMBL" id="CAUM01000051">
    <property type="protein sequence ID" value="CCV04872.1"/>
    <property type="molecule type" value="Genomic_DNA"/>
</dbReference>
<evidence type="ECO:0000313" key="4">
    <source>
        <dbReference type="Proteomes" id="UP000012062"/>
    </source>
</evidence>
<dbReference type="Pfam" id="PF02738">
    <property type="entry name" value="MoCoBD_1"/>
    <property type="match status" value="1"/>
</dbReference>
<accession>M5EKP4</accession>
<evidence type="ECO:0000313" key="3">
    <source>
        <dbReference type="EMBL" id="CCV04872.1"/>
    </source>
</evidence>
<dbReference type="Pfam" id="PF20256">
    <property type="entry name" value="MoCoBD_2"/>
    <property type="match status" value="2"/>
</dbReference>
<feature type="transmembrane region" description="Helical" evidence="1">
    <location>
        <begin position="12"/>
        <end position="30"/>
    </location>
</feature>
<feature type="domain" description="Aldehyde oxidase/xanthine dehydrogenase a/b hammerhead" evidence="2">
    <location>
        <begin position="242"/>
        <end position="324"/>
    </location>
</feature>
<protein>
    <submittedName>
        <fullName evidence="3">Aldehyde dehydrogenase</fullName>
    </submittedName>
</protein>
<dbReference type="InterPro" id="IPR037165">
    <property type="entry name" value="AldOxase/xan_DH_Mopterin-bd_sf"/>
</dbReference>
<dbReference type="InterPro" id="IPR046867">
    <property type="entry name" value="AldOxase/xan_DH_MoCoBD2"/>
</dbReference>
<dbReference type="OrthoDB" id="9767994at2"/>
<dbReference type="AlphaFoldDB" id="M5EKP4"/>
<dbReference type="Gene3D" id="3.90.1170.50">
    <property type="entry name" value="Aldehyde oxidase/xanthine dehydrogenase, a/b hammerhead"/>
    <property type="match status" value="1"/>
</dbReference>
<keyword evidence="1" id="KW-1133">Transmembrane helix</keyword>
<dbReference type="InterPro" id="IPR012368">
    <property type="entry name" value="OxRdtase_Mopterin-bd_su_IorB"/>
</dbReference>
<comment type="caution">
    <text evidence="3">The sequence shown here is derived from an EMBL/GenBank/DDBJ whole genome shotgun (WGS) entry which is preliminary data.</text>
</comment>
<dbReference type="PANTHER" id="PTHR47495">
    <property type="entry name" value="ALDEHYDE DEHYDROGENASE"/>
    <property type="match status" value="1"/>
</dbReference>
<dbReference type="InterPro" id="IPR052516">
    <property type="entry name" value="N-heterocyclic_Hydroxylase"/>
</dbReference>
<keyword evidence="4" id="KW-1185">Reference proteome</keyword>
<keyword evidence="1" id="KW-0472">Membrane</keyword>
<evidence type="ECO:0000256" key="1">
    <source>
        <dbReference type="SAM" id="Phobius"/>
    </source>
</evidence>
<dbReference type="GO" id="GO:0016491">
    <property type="term" value="F:oxidoreductase activity"/>
    <property type="evidence" value="ECO:0007669"/>
    <property type="project" value="InterPro"/>
</dbReference>
<dbReference type="Proteomes" id="UP000012062">
    <property type="component" value="Unassembled WGS sequence"/>
</dbReference>
<dbReference type="SMART" id="SM01008">
    <property type="entry name" value="Ald_Xan_dh_C"/>
    <property type="match status" value="1"/>
</dbReference>
<dbReference type="InterPro" id="IPR008274">
    <property type="entry name" value="AldOxase/xan_DH_MoCoBD1"/>
</dbReference>
<dbReference type="PIRSF" id="PIRSF036389">
    <property type="entry name" value="IOR_B"/>
    <property type="match status" value="1"/>
</dbReference>
<evidence type="ECO:0000259" key="2">
    <source>
        <dbReference type="SMART" id="SM01008"/>
    </source>
</evidence>
<proteinExistence type="predicted"/>
<sequence>MASVGKIARRTFLIGAAAIAGGVAVGYYYYRKPFANPLEGDLAAGEATFNPYVKIGADNSITIVAPRAEMGQGISTTLAAMVAEELDVGLDQIKVEHGPASYAYYNSAILEEGGPFAFFDESMTAEAVRAGMGVAGKFLALQATGGSASTRDGFDKMRQAGAAARQMLIAAAAQRLGVAAGNLETANGRILHKASGKSLAYGDVAASAAATPPPSDIRLKDRDDWKLLGKPQKRIDMLAKVTGAPIFGIDVTLPDMLFGTVKMSPRFWAKPVKADLSKAEKMPGVVKIVPIETNYGHGFGVIAENTWAAFKAAEAIEAEWADPEYPLDSAAISDALKQALGAKGSAMRDDGDVDTAFADAPRERVVEADYAVPYLAHATMEPMNATARLKGGVLDIWCGNQAPTLVRQLCANLVGIEQNRVNVHTTFLGGGFGRRVEVDYALYAALMAKETGGRPIKVIWTREEDMRHDAYRPAAVGRFQARLGDDGLPVAVDMKISSPSMIASTLRRLFPSIPALGTDKSIVDGAYNQPYTIPDYRVAGIAAPVTIPVGSWRSVGSSINGFFHEGFLDEIAVAGKTDPVVLRKTLMAAYPSAVKVVEKVAEMAKWGEALPAGKARGMAFTLSFGSWVGEIVQVADMPAGIRIEKVWIAADVGTALDPGIVEAQLISAAIYGLSAAMGQEITFADGMVEQSNFHDFDAMRIFQCPAFEVAILENFHKMGGVGEVGTPPAAPALANAVFALTGKRIRTLPLSKEVAFA</sequence>
<dbReference type="Gene3D" id="3.30.365.10">
    <property type="entry name" value="Aldehyde oxidase/xanthine dehydrogenase, molybdopterin binding domain"/>
    <property type="match status" value="4"/>
</dbReference>
<dbReference type="STRING" id="1297569.MESS2_1440019"/>
<dbReference type="InterPro" id="IPR000674">
    <property type="entry name" value="Ald_Oxase/Xan_DH_a/b"/>
</dbReference>
<gene>
    <name evidence="3" type="ORF">MESS2_1440019</name>
</gene>
<dbReference type="PANTHER" id="PTHR47495:SF2">
    <property type="entry name" value="ALDEHYDE DEHYDROGENASE"/>
    <property type="match status" value="1"/>
</dbReference>
<organism evidence="3 4">
    <name type="scientific">Mesorhizobium metallidurans STM 2683</name>
    <dbReference type="NCBI Taxonomy" id="1297569"/>
    <lineage>
        <taxon>Bacteria</taxon>
        <taxon>Pseudomonadati</taxon>
        <taxon>Pseudomonadota</taxon>
        <taxon>Alphaproteobacteria</taxon>
        <taxon>Hyphomicrobiales</taxon>
        <taxon>Phyllobacteriaceae</taxon>
        <taxon>Mesorhizobium</taxon>
    </lineage>
</organism>